<accession>A0A1W9ZNJ8</accession>
<dbReference type="EMBL" id="MVHE01000029">
    <property type="protein sequence ID" value="ORA19379.1"/>
    <property type="molecule type" value="Genomic_DNA"/>
</dbReference>
<evidence type="ECO:0000313" key="2">
    <source>
        <dbReference type="Proteomes" id="UP000192284"/>
    </source>
</evidence>
<organism evidence="1 2">
    <name type="scientific">Mycobacterium angelicum</name>
    <dbReference type="NCBI Taxonomy" id="470074"/>
    <lineage>
        <taxon>Bacteria</taxon>
        <taxon>Bacillati</taxon>
        <taxon>Actinomycetota</taxon>
        <taxon>Actinomycetes</taxon>
        <taxon>Mycobacteriales</taxon>
        <taxon>Mycobacteriaceae</taxon>
        <taxon>Mycobacterium</taxon>
    </lineage>
</organism>
<dbReference type="RefSeq" id="WP_083114367.1">
    <property type="nucleotide sequence ID" value="NZ_JACKTS010000040.1"/>
</dbReference>
<keyword evidence="2" id="KW-1185">Reference proteome</keyword>
<dbReference type="Proteomes" id="UP000192284">
    <property type="component" value="Unassembled WGS sequence"/>
</dbReference>
<protein>
    <submittedName>
        <fullName evidence="1">Uncharacterized protein</fullName>
    </submittedName>
</protein>
<gene>
    <name evidence="1" type="ORF">BST12_17445</name>
</gene>
<proteinExistence type="predicted"/>
<dbReference type="AlphaFoldDB" id="A0A1W9ZNJ8"/>
<sequence>MTESLESRRGRFNRSLRVEGKADRTLVLYCQSITYFSNWLALRGQPVDLSSLDRETEIHCGTMALDA</sequence>
<name>A0A1W9ZNJ8_MYCAN</name>
<dbReference type="OrthoDB" id="3183879at2"/>
<comment type="caution">
    <text evidence="1">The sequence shown here is derived from an EMBL/GenBank/DDBJ whole genome shotgun (WGS) entry which is preliminary data.</text>
</comment>
<evidence type="ECO:0000313" key="1">
    <source>
        <dbReference type="EMBL" id="ORA19379.1"/>
    </source>
</evidence>
<reference evidence="1 2" key="1">
    <citation type="submission" date="2017-02" db="EMBL/GenBank/DDBJ databases">
        <title>The new phylogeny of genus Mycobacterium.</title>
        <authorList>
            <person name="Tortoli E."/>
            <person name="Trovato A."/>
            <person name="Cirillo D.M."/>
        </authorList>
    </citation>
    <scope>NUCLEOTIDE SEQUENCE [LARGE SCALE GENOMIC DNA]</scope>
    <source>
        <strain evidence="1 2">DSM 45057</strain>
    </source>
</reference>